<dbReference type="EMBL" id="BAABWH010000006">
    <property type="protein sequence ID" value="GAA6146237.1"/>
    <property type="molecule type" value="Genomic_DNA"/>
</dbReference>
<dbReference type="SMART" id="SM00450">
    <property type="entry name" value="RHOD"/>
    <property type="match status" value="1"/>
</dbReference>
<comment type="caution">
    <text evidence="3">The sequence shown here is derived from an EMBL/GenBank/DDBJ whole genome shotgun (WGS) entry which is preliminary data.</text>
</comment>
<feature type="domain" description="Rhodanese" evidence="2">
    <location>
        <begin position="19"/>
        <end position="108"/>
    </location>
</feature>
<dbReference type="InterPro" id="IPR036873">
    <property type="entry name" value="Rhodanese-like_dom_sf"/>
</dbReference>
<accession>A0ABQ0A1G2</accession>
<dbReference type="InterPro" id="IPR052367">
    <property type="entry name" value="Thiosulfate_ST/Rhodanese-like"/>
</dbReference>
<dbReference type="PANTHER" id="PTHR45431">
    <property type="entry name" value="RHODANESE-LIKE DOMAIN-CONTAINING PROTEIN 15, CHLOROPLASTIC"/>
    <property type="match status" value="1"/>
</dbReference>
<keyword evidence="4" id="KW-1185">Reference proteome</keyword>
<dbReference type="CDD" id="cd00158">
    <property type="entry name" value="RHOD"/>
    <property type="match status" value="1"/>
</dbReference>
<evidence type="ECO:0000256" key="1">
    <source>
        <dbReference type="SAM" id="SignalP"/>
    </source>
</evidence>
<dbReference type="Gene3D" id="3.40.250.10">
    <property type="entry name" value="Rhodanese-like domain"/>
    <property type="match status" value="1"/>
</dbReference>
<dbReference type="Proteomes" id="UP001481413">
    <property type="component" value="Unassembled WGS sequence"/>
</dbReference>
<name>A0ABQ0A1G2_9GAMM</name>
<keyword evidence="1" id="KW-0732">Signal</keyword>
<dbReference type="RefSeq" id="WP_353295446.1">
    <property type="nucleotide sequence ID" value="NZ_BAABWH010000006.1"/>
</dbReference>
<feature type="signal peptide" evidence="1">
    <location>
        <begin position="1"/>
        <end position="20"/>
    </location>
</feature>
<dbReference type="Pfam" id="PF00581">
    <property type="entry name" value="Rhodanese"/>
    <property type="match status" value="1"/>
</dbReference>
<gene>
    <name evidence="3" type="ORF">NBRC116585_23550</name>
</gene>
<dbReference type="PANTHER" id="PTHR45431:SF3">
    <property type="entry name" value="RHODANESE-LIKE DOMAIN-CONTAINING PROTEIN 15, CHLOROPLASTIC"/>
    <property type="match status" value="1"/>
</dbReference>
<sequence length="109" mass="11634">MKVKLLSVLFLGFLSSIVSAGDAIWVDVRTAGEFQNGHLAAATNIPHGEISLLLPELSADKNAEVYLYCRSGNRAGKAKAELESMGYTNVTNVGSLAEAEALYGEMEVE</sequence>
<evidence type="ECO:0000259" key="2">
    <source>
        <dbReference type="PROSITE" id="PS50206"/>
    </source>
</evidence>
<feature type="chain" id="PRO_5046107311" description="Rhodanese domain-containing protein" evidence="1">
    <location>
        <begin position="21"/>
        <end position="109"/>
    </location>
</feature>
<dbReference type="PROSITE" id="PS50206">
    <property type="entry name" value="RHODANESE_3"/>
    <property type="match status" value="1"/>
</dbReference>
<organism evidence="3 4">
    <name type="scientific">Thalassolituus maritimus</name>
    <dbReference type="NCBI Taxonomy" id="484498"/>
    <lineage>
        <taxon>Bacteria</taxon>
        <taxon>Pseudomonadati</taxon>
        <taxon>Pseudomonadota</taxon>
        <taxon>Gammaproteobacteria</taxon>
        <taxon>Oceanospirillales</taxon>
        <taxon>Oceanospirillaceae</taxon>
        <taxon>Thalassolituus</taxon>
    </lineage>
</organism>
<protein>
    <recommendedName>
        <fullName evidence="2">Rhodanese domain-containing protein</fullName>
    </recommendedName>
</protein>
<dbReference type="InterPro" id="IPR001763">
    <property type="entry name" value="Rhodanese-like_dom"/>
</dbReference>
<proteinExistence type="predicted"/>
<evidence type="ECO:0000313" key="3">
    <source>
        <dbReference type="EMBL" id="GAA6146237.1"/>
    </source>
</evidence>
<reference evidence="3 4" key="1">
    <citation type="submission" date="2024-04" db="EMBL/GenBank/DDBJ databases">
        <title>Draft genome sequence of Thalassolituus maritimus NBRC 116585.</title>
        <authorList>
            <person name="Miyakawa T."/>
            <person name="Kusuya Y."/>
            <person name="Miura T."/>
        </authorList>
    </citation>
    <scope>NUCLEOTIDE SEQUENCE [LARGE SCALE GENOMIC DNA]</scope>
    <source>
        <strain evidence="3 4">5NW40-0001</strain>
    </source>
</reference>
<evidence type="ECO:0000313" key="4">
    <source>
        <dbReference type="Proteomes" id="UP001481413"/>
    </source>
</evidence>
<dbReference type="SUPFAM" id="SSF52821">
    <property type="entry name" value="Rhodanese/Cell cycle control phosphatase"/>
    <property type="match status" value="1"/>
</dbReference>